<dbReference type="GO" id="GO:0051536">
    <property type="term" value="F:iron-sulfur cluster binding"/>
    <property type="evidence" value="ECO:0007669"/>
    <property type="project" value="UniProtKB-KW"/>
</dbReference>
<dbReference type="CDD" id="cd19096">
    <property type="entry name" value="AKR_Fe-S_oxidoreductase"/>
    <property type="match status" value="1"/>
</dbReference>
<dbReference type="PANTHER" id="PTHR43312">
    <property type="entry name" value="D-THREO-ALDOSE 1-DEHYDROGENASE"/>
    <property type="match status" value="1"/>
</dbReference>
<dbReference type="AlphaFoldDB" id="A0A3Q9HRH8"/>
<keyword evidence="6" id="KW-1185">Reference proteome</keyword>
<evidence type="ECO:0000313" key="5">
    <source>
        <dbReference type="EMBL" id="AZR74127.1"/>
    </source>
</evidence>
<protein>
    <submittedName>
        <fullName evidence="5">Aldo/keto reductase</fullName>
    </submittedName>
</protein>
<dbReference type="SUPFAM" id="SSF54862">
    <property type="entry name" value="4Fe-4S ferredoxins"/>
    <property type="match status" value="1"/>
</dbReference>
<name>A0A3Q9HRH8_9FIRM</name>
<dbReference type="GO" id="GO:0046872">
    <property type="term" value="F:metal ion binding"/>
    <property type="evidence" value="ECO:0007669"/>
    <property type="project" value="UniProtKB-KW"/>
</dbReference>
<dbReference type="KEGG" id="aft:BBF96_12395"/>
<gene>
    <name evidence="5" type="ORF">BBF96_12395</name>
</gene>
<dbReference type="EMBL" id="CP016379">
    <property type="protein sequence ID" value="AZR74127.1"/>
    <property type="molecule type" value="Genomic_DNA"/>
</dbReference>
<dbReference type="RefSeq" id="WP_127017477.1">
    <property type="nucleotide sequence ID" value="NZ_CP016379.1"/>
</dbReference>
<evidence type="ECO:0000256" key="1">
    <source>
        <dbReference type="ARBA" id="ARBA00022723"/>
    </source>
</evidence>
<keyword evidence="2" id="KW-0408">Iron</keyword>
<evidence type="ECO:0000313" key="6">
    <source>
        <dbReference type="Proteomes" id="UP000267250"/>
    </source>
</evidence>
<evidence type="ECO:0000259" key="4">
    <source>
        <dbReference type="PROSITE" id="PS51379"/>
    </source>
</evidence>
<accession>A0A3Q9HRH8</accession>
<evidence type="ECO:0000256" key="3">
    <source>
        <dbReference type="ARBA" id="ARBA00023014"/>
    </source>
</evidence>
<keyword evidence="1" id="KW-0479">Metal-binding</keyword>
<organism evidence="5 6">
    <name type="scientific">Anoxybacter fermentans</name>
    <dbReference type="NCBI Taxonomy" id="1323375"/>
    <lineage>
        <taxon>Bacteria</taxon>
        <taxon>Bacillati</taxon>
        <taxon>Bacillota</taxon>
        <taxon>Clostridia</taxon>
        <taxon>Halanaerobiales</taxon>
        <taxon>Anoxybacter</taxon>
    </lineage>
</organism>
<sequence>MQYRKFGNTGIEVSLLGFGAMRLPKTPDGKNYDHEEGVRVIRRALELGVNYVDTAPYYCNKESEVIVGKAIKGWRDKIYLSTKNPIEDDSGANWRKRLENSLKKLDVDYIDFYHMWAINWEKYTEKIDVADGPLQAALKAKDEGLIRHLSFSFHGDPKDLFKLIDTGYFASMTVQYNLLDRSNEEAIAYARKKGMGVVIMGPVGGGRLGYPSKEISSLVSNAVSTPELALRFVFSNPNVSTAISGMSTIEMVEENVKTACRDVQLTPEEKEKLLQVMEEKKKLADLYCTGCNYCMPCPQKVDISRIFTLMNYYRIYDLKDYAKKAYNDFGQGHLKDKYDASYCVECGACEKKCPQNLPIIRQLKEAHATLAE</sequence>
<dbReference type="InterPro" id="IPR023210">
    <property type="entry name" value="NADP_OxRdtase_dom"/>
</dbReference>
<dbReference type="InterPro" id="IPR009051">
    <property type="entry name" value="Helical_ferredxn"/>
</dbReference>
<dbReference type="InterPro" id="IPR036812">
    <property type="entry name" value="NAD(P)_OxRdtase_dom_sf"/>
</dbReference>
<dbReference type="Proteomes" id="UP000267250">
    <property type="component" value="Chromosome"/>
</dbReference>
<dbReference type="PROSITE" id="PS00198">
    <property type="entry name" value="4FE4S_FER_1"/>
    <property type="match status" value="1"/>
</dbReference>
<dbReference type="InterPro" id="IPR053135">
    <property type="entry name" value="AKR2_Oxidoreductase"/>
</dbReference>
<evidence type="ECO:0000256" key="2">
    <source>
        <dbReference type="ARBA" id="ARBA00023004"/>
    </source>
</evidence>
<dbReference type="PANTHER" id="PTHR43312:SF2">
    <property type="entry name" value="OXIDOREDUCTASE"/>
    <property type="match status" value="1"/>
</dbReference>
<dbReference type="Pfam" id="PF00248">
    <property type="entry name" value="Aldo_ket_red"/>
    <property type="match status" value="1"/>
</dbReference>
<dbReference type="Pfam" id="PF13187">
    <property type="entry name" value="Fer4_9"/>
    <property type="match status" value="1"/>
</dbReference>
<dbReference type="OrthoDB" id="9773828at2"/>
<dbReference type="Gene3D" id="1.10.1060.10">
    <property type="entry name" value="Alpha-helical ferredoxin"/>
    <property type="match status" value="1"/>
</dbReference>
<dbReference type="InterPro" id="IPR017900">
    <property type="entry name" value="4Fe4S_Fe_S_CS"/>
</dbReference>
<reference evidence="5 6" key="1">
    <citation type="submission" date="2016-07" db="EMBL/GenBank/DDBJ databases">
        <title>Genome and transcriptome analysis of iron-reducing fermentative bacteria Anoxybacter fermentans.</title>
        <authorList>
            <person name="Zeng X."/>
            <person name="Shao Z."/>
        </authorList>
    </citation>
    <scope>NUCLEOTIDE SEQUENCE [LARGE SCALE GENOMIC DNA]</scope>
    <source>
        <strain evidence="5 6">DY22613</strain>
    </source>
</reference>
<dbReference type="InterPro" id="IPR017896">
    <property type="entry name" value="4Fe4S_Fe-S-bd"/>
</dbReference>
<keyword evidence="3" id="KW-0411">Iron-sulfur</keyword>
<dbReference type="PROSITE" id="PS51379">
    <property type="entry name" value="4FE4S_FER_2"/>
    <property type="match status" value="1"/>
</dbReference>
<dbReference type="Gene3D" id="3.20.20.100">
    <property type="entry name" value="NADP-dependent oxidoreductase domain"/>
    <property type="match status" value="1"/>
</dbReference>
<proteinExistence type="predicted"/>
<dbReference type="SUPFAM" id="SSF51430">
    <property type="entry name" value="NAD(P)-linked oxidoreductase"/>
    <property type="match status" value="1"/>
</dbReference>
<feature type="domain" description="4Fe-4S ferredoxin-type" evidence="4">
    <location>
        <begin position="334"/>
        <end position="363"/>
    </location>
</feature>